<comment type="caution">
    <text evidence="2">The sequence shown here is derived from an EMBL/GenBank/DDBJ whole genome shotgun (WGS) entry which is preliminary data.</text>
</comment>
<keyword evidence="1" id="KW-1133">Transmembrane helix</keyword>
<evidence type="ECO:0000256" key="1">
    <source>
        <dbReference type="SAM" id="Phobius"/>
    </source>
</evidence>
<organism evidence="2 3">
    <name type="scientific">Gossypium lobatum</name>
    <dbReference type="NCBI Taxonomy" id="34289"/>
    <lineage>
        <taxon>Eukaryota</taxon>
        <taxon>Viridiplantae</taxon>
        <taxon>Streptophyta</taxon>
        <taxon>Embryophyta</taxon>
        <taxon>Tracheophyta</taxon>
        <taxon>Spermatophyta</taxon>
        <taxon>Magnoliopsida</taxon>
        <taxon>eudicotyledons</taxon>
        <taxon>Gunneridae</taxon>
        <taxon>Pentapetalae</taxon>
        <taxon>rosids</taxon>
        <taxon>malvids</taxon>
        <taxon>Malvales</taxon>
        <taxon>Malvaceae</taxon>
        <taxon>Malvoideae</taxon>
        <taxon>Gossypium</taxon>
    </lineage>
</organism>
<name>A0A7J8NLT7_9ROSI</name>
<sequence>MVSDEKALLYVMGTKSNAGRTPGSLMLAPLSTISLLTSILVPTVCLENRPQRMAIGTLTSYRLGYQMRSLAISRASHPHIHLKDPIDYLGVILQPERSPLNAMDVEIEMTRGESLAGEWTYLNVDSAV</sequence>
<gene>
    <name evidence="2" type="ORF">Golob_024088</name>
</gene>
<dbReference type="Proteomes" id="UP000593572">
    <property type="component" value="Unassembled WGS sequence"/>
</dbReference>
<keyword evidence="1" id="KW-0472">Membrane</keyword>
<keyword evidence="3" id="KW-1185">Reference proteome</keyword>
<protein>
    <submittedName>
        <fullName evidence="2">Uncharacterized protein</fullName>
    </submittedName>
</protein>
<accession>A0A7J8NLT7</accession>
<feature type="transmembrane region" description="Helical" evidence="1">
    <location>
        <begin position="25"/>
        <end position="46"/>
    </location>
</feature>
<dbReference type="EMBL" id="JABEZX010360787">
    <property type="protein sequence ID" value="MBA0577830.1"/>
    <property type="molecule type" value="Genomic_DNA"/>
</dbReference>
<proteinExistence type="predicted"/>
<keyword evidence="1" id="KW-0812">Transmembrane</keyword>
<reference evidence="2 3" key="1">
    <citation type="journal article" date="2019" name="Genome Biol. Evol.">
        <title>Insights into the evolution of the New World diploid cottons (Gossypium, subgenus Houzingenia) based on genome sequencing.</title>
        <authorList>
            <person name="Grover C.E."/>
            <person name="Arick M.A. 2nd"/>
            <person name="Thrash A."/>
            <person name="Conover J.L."/>
            <person name="Sanders W.S."/>
            <person name="Peterson D.G."/>
            <person name="Frelichowski J.E."/>
            <person name="Scheffler J.A."/>
            <person name="Scheffler B.E."/>
            <person name="Wendel J.F."/>
        </authorList>
    </citation>
    <scope>NUCLEOTIDE SEQUENCE [LARGE SCALE GENOMIC DNA]</scope>
    <source>
        <strain evidence="2">157</strain>
        <tissue evidence="2">Leaf</tissue>
    </source>
</reference>
<evidence type="ECO:0000313" key="2">
    <source>
        <dbReference type="EMBL" id="MBA0577830.1"/>
    </source>
</evidence>
<evidence type="ECO:0000313" key="3">
    <source>
        <dbReference type="Proteomes" id="UP000593572"/>
    </source>
</evidence>
<dbReference type="AlphaFoldDB" id="A0A7J8NLT7"/>